<comment type="caution">
    <text evidence="1">The sequence shown here is derived from an EMBL/GenBank/DDBJ whole genome shotgun (WGS) entry which is preliminary data.</text>
</comment>
<dbReference type="STRING" id="1121098.HMPREF1534_02400"/>
<keyword evidence="2" id="KW-1185">Reference proteome</keyword>
<dbReference type="Proteomes" id="UP000017831">
    <property type="component" value="Unassembled WGS sequence"/>
</dbReference>
<evidence type="ECO:0000313" key="2">
    <source>
        <dbReference type="Proteomes" id="UP000017831"/>
    </source>
</evidence>
<reference evidence="1 2" key="1">
    <citation type="submission" date="2013-04" db="EMBL/GenBank/DDBJ databases">
        <title>The Genome Sequence of Bacteroides massiliensis DSM 17679.</title>
        <authorList>
            <consortium name="The Broad Institute Genomics Platform"/>
            <person name="Earl A."/>
            <person name="Ward D."/>
            <person name="Feldgarden M."/>
            <person name="Gevers D."/>
            <person name="Martens E."/>
            <person name="Fenner L."/>
            <person name="Roux V."/>
            <person name="Mallet M.N."/>
            <person name="Raoult D."/>
            <person name="Walker B."/>
            <person name="Young S."/>
            <person name="Zeng Q."/>
            <person name="Gargeya S."/>
            <person name="Fitzgerald M."/>
            <person name="Haas B."/>
            <person name="Abouelleil A."/>
            <person name="Allen A.W."/>
            <person name="Alvarado L."/>
            <person name="Arachchi H.M."/>
            <person name="Berlin A.M."/>
            <person name="Chapman S.B."/>
            <person name="Gainer-Dewar J."/>
            <person name="Goldberg J."/>
            <person name="Griggs A."/>
            <person name="Gujja S."/>
            <person name="Hansen M."/>
            <person name="Howarth C."/>
            <person name="Imamovic A."/>
            <person name="Ireland A."/>
            <person name="Larimer J."/>
            <person name="McCowan C."/>
            <person name="Murphy C."/>
            <person name="Pearson M."/>
            <person name="Poon T.W."/>
            <person name="Priest M."/>
            <person name="Roberts A."/>
            <person name="Saif S."/>
            <person name="Shea T."/>
            <person name="Sisk P."/>
            <person name="Sykes S."/>
            <person name="Wortman J."/>
            <person name="Nusbaum C."/>
            <person name="Birren B."/>
        </authorList>
    </citation>
    <scope>NUCLEOTIDE SEQUENCE [LARGE SCALE GENOMIC DNA]</scope>
    <source>
        <strain evidence="2">B84634 / Timone 84634 / DSM 17679 / JCM 13223</strain>
    </source>
</reference>
<organism evidence="1 2">
    <name type="scientific">Phocaeicola massiliensis B84634 = Timone 84634 = DSM 17679 = JCM 13223</name>
    <dbReference type="NCBI Taxonomy" id="1121098"/>
    <lineage>
        <taxon>Bacteria</taxon>
        <taxon>Pseudomonadati</taxon>
        <taxon>Bacteroidota</taxon>
        <taxon>Bacteroidia</taxon>
        <taxon>Bacteroidales</taxon>
        <taxon>Bacteroidaceae</taxon>
        <taxon>Phocaeicola</taxon>
    </lineage>
</organism>
<dbReference type="AlphaFoldDB" id="U6RGE6"/>
<gene>
    <name evidence="1" type="ORF">HMPREF1534_02400</name>
</gene>
<sequence>MVIMNEIGGLERQRVYVSAMRTEVKPCNKNH</sequence>
<name>U6RGE6_9BACT</name>
<accession>U6RGE6</accession>
<dbReference type="EMBL" id="AQHY01000027">
    <property type="protein sequence ID" value="EOA54288.1"/>
    <property type="molecule type" value="Genomic_DNA"/>
</dbReference>
<proteinExistence type="predicted"/>
<evidence type="ECO:0000313" key="1">
    <source>
        <dbReference type="EMBL" id="EOA54288.1"/>
    </source>
</evidence>
<dbReference type="HOGENOM" id="CLU_3395094_0_0_10"/>
<protein>
    <submittedName>
        <fullName evidence="1">Uncharacterized protein</fullName>
    </submittedName>
</protein>